<reference evidence="2" key="1">
    <citation type="submission" date="2016-05" db="EMBL/GenBank/DDBJ databases">
        <authorList>
            <person name="Lavstsen T."/>
            <person name="Jespersen J.S."/>
        </authorList>
    </citation>
    <scope>NUCLEOTIDE SEQUENCE [LARGE SCALE GENOMIC DNA]</scope>
</reference>
<dbReference type="Gene3D" id="2.120.10.30">
    <property type="entry name" value="TolB, C-terminal domain"/>
    <property type="match status" value="1"/>
</dbReference>
<keyword evidence="1" id="KW-0812">Transmembrane</keyword>
<dbReference type="EMBL" id="FLRE01000193">
    <property type="protein sequence ID" value="SBT49194.1"/>
    <property type="molecule type" value="Genomic_DNA"/>
</dbReference>
<reference evidence="4 5" key="2">
    <citation type="submission" date="2016-05" db="EMBL/GenBank/DDBJ databases">
        <authorList>
            <person name="Naeem Raeece"/>
        </authorList>
    </citation>
    <scope>NUCLEOTIDE SEQUENCE [LARGE SCALE GENOMIC DNA]</scope>
</reference>
<name>A0A1A8ZXY6_PLAOA</name>
<evidence type="ECO:0000313" key="3">
    <source>
        <dbReference type="EMBL" id="SBT49194.1"/>
    </source>
</evidence>
<keyword evidence="5" id="KW-1185">Reference proteome</keyword>
<dbReference type="SUPFAM" id="SSF63825">
    <property type="entry name" value="YWTD domain"/>
    <property type="match status" value="1"/>
</dbReference>
<keyword evidence="1" id="KW-0472">Membrane</keyword>
<evidence type="ECO:0000313" key="5">
    <source>
        <dbReference type="Proteomes" id="UP000078555"/>
    </source>
</evidence>
<evidence type="ECO:0000256" key="1">
    <source>
        <dbReference type="SAM" id="Phobius"/>
    </source>
</evidence>
<gene>
    <name evidence="2" type="ORF">POVWA1_058470</name>
    <name evidence="3" type="ORF">POVWA2_057820</name>
</gene>
<dbReference type="InterPro" id="IPR011042">
    <property type="entry name" value="6-blade_b-propeller_TolB-like"/>
</dbReference>
<evidence type="ECO:0000313" key="2">
    <source>
        <dbReference type="EMBL" id="SBT48749.1"/>
    </source>
</evidence>
<dbReference type="EMBL" id="FLRD01000150">
    <property type="protein sequence ID" value="SBT48749.1"/>
    <property type="molecule type" value="Genomic_DNA"/>
</dbReference>
<sequence>MERSLLSNEESAAKRKMNNSNEYANYELPKSKFLHLIIRIGITIISILVISLFVKNNSNNAINLSMMSINKDTSDLFNAMGLPPNSKDLVYSKLEKWGFHLSDIGEEELNKNFIEEKIKKYKYSKYTYKDILLSNFVSKENSEIEKNILLYTFLEILKKKEINTFFDFLNNFMILQDLTCLPVNYKGIYINGKFFISNYLNKVIPSDLSQVKTLIHEQPFLYITYHGGKKKNAIHNICKYSRDGYYLGSILLPFEEDGKFFNAISLRGLLLHENNLYVTDSFKENSKIFQFSNSIPELSNRREYISTFINQDINNNPLMIHPYGIKKYNEYFYISSQNTGTVLRFHINNGMLGEPSDSFKDIAKGLVVKLGKNEEIRGIDFDNFGNCYVSNKQVGVQIYDTNFNLIKILPVFSPISVLFDNTRNHILVGSSKTHDIKEYDINNFEIIKVIKHPLLKHVAGISIHEDSVFVVSQRKNKLLEFSLSTSLLKNIVVDNFSDVGERVILVPT</sequence>
<proteinExistence type="predicted"/>
<dbReference type="AlphaFoldDB" id="A0A1A8ZXY6"/>
<keyword evidence="1" id="KW-1133">Transmembrane helix</keyword>
<organism evidence="2 5">
    <name type="scientific">Plasmodium ovale wallikeri</name>
    <dbReference type="NCBI Taxonomy" id="864142"/>
    <lineage>
        <taxon>Eukaryota</taxon>
        <taxon>Sar</taxon>
        <taxon>Alveolata</taxon>
        <taxon>Apicomplexa</taxon>
        <taxon>Aconoidasida</taxon>
        <taxon>Haemosporida</taxon>
        <taxon>Plasmodiidae</taxon>
        <taxon>Plasmodium</taxon>
        <taxon>Plasmodium (Plasmodium)</taxon>
    </lineage>
</organism>
<dbReference type="Proteomes" id="UP000078555">
    <property type="component" value="Unassembled WGS sequence"/>
</dbReference>
<dbReference type="Proteomes" id="UP000078550">
    <property type="component" value="Unassembled WGS sequence"/>
</dbReference>
<feature type="transmembrane region" description="Helical" evidence="1">
    <location>
        <begin position="36"/>
        <end position="54"/>
    </location>
</feature>
<evidence type="ECO:0000313" key="4">
    <source>
        <dbReference type="Proteomes" id="UP000078550"/>
    </source>
</evidence>
<protein>
    <submittedName>
        <fullName evidence="2">Uncharacterized protein</fullName>
    </submittedName>
</protein>
<accession>A0A1A8ZXY6</accession>